<proteinExistence type="predicted"/>
<evidence type="ECO:0000313" key="2">
    <source>
        <dbReference type="EMBL" id="CAH2075956.1"/>
    </source>
</evidence>
<feature type="compositionally biased region" description="Gly residues" evidence="1">
    <location>
        <begin position="46"/>
        <end position="55"/>
    </location>
</feature>
<sequence length="125" mass="13861">MEVIGFSGETEIAFSETEMEAAEQLVQLSEEDTMSCSSGSGWSVSGCGGSEGGGNTKKKEDVVSSEIHDMVGKERNDGVRMMDENVKDGRSFMRAIMETKTRRIKKKKFRSLASIYRATKEMTRD</sequence>
<feature type="region of interest" description="Disordered" evidence="1">
    <location>
        <begin position="30"/>
        <end position="77"/>
    </location>
</feature>
<dbReference type="PANTHER" id="PTHR35167:SF3">
    <property type="entry name" value="OS05G0216466 PROTEIN"/>
    <property type="match status" value="1"/>
</dbReference>
<dbReference type="AlphaFoldDB" id="A0AAU9SVC9"/>
<organism evidence="2 3">
    <name type="scientific">Thlaspi arvense</name>
    <name type="common">Field penny-cress</name>
    <dbReference type="NCBI Taxonomy" id="13288"/>
    <lineage>
        <taxon>Eukaryota</taxon>
        <taxon>Viridiplantae</taxon>
        <taxon>Streptophyta</taxon>
        <taxon>Embryophyta</taxon>
        <taxon>Tracheophyta</taxon>
        <taxon>Spermatophyta</taxon>
        <taxon>Magnoliopsida</taxon>
        <taxon>eudicotyledons</taxon>
        <taxon>Gunneridae</taxon>
        <taxon>Pentapetalae</taxon>
        <taxon>rosids</taxon>
        <taxon>malvids</taxon>
        <taxon>Brassicales</taxon>
        <taxon>Brassicaceae</taxon>
        <taxon>Thlaspideae</taxon>
        <taxon>Thlaspi</taxon>
    </lineage>
</organism>
<evidence type="ECO:0000313" key="3">
    <source>
        <dbReference type="Proteomes" id="UP000836841"/>
    </source>
</evidence>
<feature type="compositionally biased region" description="Basic and acidic residues" evidence="1">
    <location>
        <begin position="57"/>
        <end position="77"/>
    </location>
</feature>
<keyword evidence="3" id="KW-1185">Reference proteome</keyword>
<dbReference type="Proteomes" id="UP000836841">
    <property type="component" value="Chromosome 7"/>
</dbReference>
<feature type="compositionally biased region" description="Low complexity" evidence="1">
    <location>
        <begin position="35"/>
        <end position="45"/>
    </location>
</feature>
<dbReference type="EMBL" id="OU466863">
    <property type="protein sequence ID" value="CAH2075956.1"/>
    <property type="molecule type" value="Genomic_DNA"/>
</dbReference>
<name>A0AAU9SVC9_THLAR</name>
<gene>
    <name evidence="2" type="ORF">TAV2_LOCUS24411</name>
</gene>
<evidence type="ECO:0000256" key="1">
    <source>
        <dbReference type="SAM" id="MobiDB-lite"/>
    </source>
</evidence>
<protein>
    <submittedName>
        <fullName evidence="2">Uncharacterized protein</fullName>
    </submittedName>
</protein>
<reference evidence="2 3" key="1">
    <citation type="submission" date="2022-03" db="EMBL/GenBank/DDBJ databases">
        <authorList>
            <person name="Nunn A."/>
            <person name="Chopra R."/>
            <person name="Nunn A."/>
            <person name="Contreras Garrido A."/>
        </authorList>
    </citation>
    <scope>NUCLEOTIDE SEQUENCE [LARGE SCALE GENOMIC DNA]</scope>
</reference>
<accession>A0AAU9SVC9</accession>
<dbReference type="PANTHER" id="PTHR35167">
    <property type="entry name" value="OS05G0216466 PROTEIN"/>
    <property type="match status" value="1"/>
</dbReference>